<sequence>MSDSLPAGWVKEPLCVFASTEPNSFVDGPFGSDLKVSDYTEDGIRILQLQNLGDGHFINENVKYTSKLKAASLSRCLVKPGDLLIAKMADPLARACIVPDNVEQGLIVADLIKLRLDRRHDSTFIAASINGAEFRREAERLSTGTTRTRISLSTLKRIHLKAPSAPDEQKKIGDIIRTLDEAIEQTEALIAKMQQVKAGLMHDLFIRGVTPDGCLRPSREQAPDLYKESPLGWIPKEWNCLPVDQLLAKTACPMRSGPFGSALLKDELVEEGIPLLGIDNIFVERFAPRFHRFVTERKFQELSRYSVFPRDVIITIMGTVGRCCVVPNGITKALSSKHIWTMTFDTELVIPELVCWQLNHAHWVKDWFARHSQGAVMEAIQSSTLRTLRLPIPPIEEQKKILDRYLSANQVVENEEKIVSKLSRQKNGLMHDLLSGRVQANPGEAQ</sequence>
<feature type="domain" description="Type I restriction modification DNA specificity" evidence="4">
    <location>
        <begin position="303"/>
        <end position="404"/>
    </location>
</feature>
<gene>
    <name evidence="5" type="ORF">GHYDROH2_29960</name>
</gene>
<dbReference type="SUPFAM" id="SSF116734">
    <property type="entry name" value="DNA methylase specificity domain"/>
    <property type="match status" value="2"/>
</dbReference>
<proteinExistence type="inferred from homology"/>
<dbReference type="RefSeq" id="WP_214187432.1">
    <property type="nucleotide sequence ID" value="NZ_BSDS01000002.1"/>
</dbReference>
<evidence type="ECO:0000313" key="6">
    <source>
        <dbReference type="Proteomes" id="UP001144352"/>
    </source>
</evidence>
<evidence type="ECO:0000259" key="4">
    <source>
        <dbReference type="Pfam" id="PF01420"/>
    </source>
</evidence>
<dbReference type="Gene3D" id="1.10.287.1120">
    <property type="entry name" value="Bipartite methylase S protein"/>
    <property type="match status" value="1"/>
</dbReference>
<dbReference type="EMBL" id="BSDS01000002">
    <property type="protein sequence ID" value="GLI39495.1"/>
    <property type="molecule type" value="Genomic_DNA"/>
</dbReference>
<dbReference type="Proteomes" id="UP001144352">
    <property type="component" value="Unassembled WGS sequence"/>
</dbReference>
<evidence type="ECO:0000256" key="2">
    <source>
        <dbReference type="ARBA" id="ARBA00022747"/>
    </source>
</evidence>
<keyword evidence="3" id="KW-0238">DNA-binding</keyword>
<dbReference type="PANTHER" id="PTHR30408:SF12">
    <property type="entry name" value="TYPE I RESTRICTION ENZYME MJAVIII SPECIFICITY SUBUNIT"/>
    <property type="match status" value="1"/>
</dbReference>
<feature type="domain" description="Type I restriction modification DNA specificity" evidence="4">
    <location>
        <begin position="137"/>
        <end position="191"/>
    </location>
</feature>
<comment type="similarity">
    <text evidence="1">Belongs to the type-I restriction system S methylase family.</text>
</comment>
<evidence type="ECO:0000256" key="3">
    <source>
        <dbReference type="ARBA" id="ARBA00023125"/>
    </source>
</evidence>
<keyword evidence="6" id="KW-1185">Reference proteome</keyword>
<comment type="caution">
    <text evidence="5">The sequence shown here is derived from an EMBL/GenBank/DDBJ whole genome shotgun (WGS) entry which is preliminary data.</text>
</comment>
<dbReference type="Gene3D" id="3.90.220.20">
    <property type="entry name" value="DNA methylase specificity domains"/>
    <property type="match status" value="2"/>
</dbReference>
<name>A0A9W6LDZ7_9BACT</name>
<dbReference type="GO" id="GO:0003677">
    <property type="term" value="F:DNA binding"/>
    <property type="evidence" value="ECO:0007669"/>
    <property type="project" value="UniProtKB-KW"/>
</dbReference>
<dbReference type="Pfam" id="PF01420">
    <property type="entry name" value="Methylase_S"/>
    <property type="match status" value="2"/>
</dbReference>
<dbReference type="AlphaFoldDB" id="A0A9W6LDZ7"/>
<keyword evidence="2" id="KW-0680">Restriction system</keyword>
<dbReference type="InterPro" id="IPR044946">
    <property type="entry name" value="Restrct_endonuc_typeI_TRD_sf"/>
</dbReference>
<organism evidence="5 6">
    <name type="scientific">Geobacter hydrogenophilus</name>
    <dbReference type="NCBI Taxonomy" id="40983"/>
    <lineage>
        <taxon>Bacteria</taxon>
        <taxon>Pseudomonadati</taxon>
        <taxon>Thermodesulfobacteriota</taxon>
        <taxon>Desulfuromonadia</taxon>
        <taxon>Geobacterales</taxon>
        <taxon>Geobacteraceae</taxon>
        <taxon>Geobacter</taxon>
    </lineage>
</organism>
<dbReference type="PANTHER" id="PTHR30408">
    <property type="entry name" value="TYPE-1 RESTRICTION ENZYME ECOKI SPECIFICITY PROTEIN"/>
    <property type="match status" value="1"/>
</dbReference>
<dbReference type="InterPro" id="IPR000055">
    <property type="entry name" value="Restrct_endonuc_typeI_TRD"/>
</dbReference>
<reference evidence="5" key="1">
    <citation type="submission" date="2022-12" db="EMBL/GenBank/DDBJ databases">
        <title>Reference genome sequencing for broad-spectrum identification of bacterial and archaeal isolates by mass spectrometry.</title>
        <authorList>
            <person name="Sekiguchi Y."/>
            <person name="Tourlousse D.M."/>
        </authorList>
    </citation>
    <scope>NUCLEOTIDE SEQUENCE</scope>
    <source>
        <strain evidence="5">H2</strain>
    </source>
</reference>
<evidence type="ECO:0000313" key="5">
    <source>
        <dbReference type="EMBL" id="GLI39495.1"/>
    </source>
</evidence>
<protein>
    <submittedName>
        <fullName evidence="5">Type I restriction-modification enzyme, S subunit</fullName>
    </submittedName>
</protein>
<accession>A0A9W6LDZ7</accession>
<evidence type="ECO:0000256" key="1">
    <source>
        <dbReference type="ARBA" id="ARBA00010923"/>
    </source>
</evidence>
<dbReference type="InterPro" id="IPR052021">
    <property type="entry name" value="Type-I_RS_S_subunit"/>
</dbReference>
<dbReference type="GO" id="GO:0009307">
    <property type="term" value="P:DNA restriction-modification system"/>
    <property type="evidence" value="ECO:0007669"/>
    <property type="project" value="UniProtKB-KW"/>
</dbReference>